<evidence type="ECO:0000256" key="1">
    <source>
        <dbReference type="ARBA" id="ARBA00022618"/>
    </source>
</evidence>
<evidence type="ECO:0000256" key="4">
    <source>
        <dbReference type="RuleBase" id="RU000383"/>
    </source>
</evidence>
<evidence type="ECO:0000313" key="8">
    <source>
        <dbReference type="Proteomes" id="UP001412067"/>
    </source>
</evidence>
<name>A0ABR2MF53_9ASPA</name>
<dbReference type="InterPro" id="IPR004367">
    <property type="entry name" value="Cyclin_C-dom"/>
</dbReference>
<keyword evidence="1" id="KW-0132">Cell division</keyword>
<comment type="similarity">
    <text evidence="4">Belongs to the cyclin family.</text>
</comment>
<dbReference type="CDD" id="cd20544">
    <property type="entry name" value="CYCLIN_AtCycD-like_rpt2"/>
    <property type="match status" value="1"/>
</dbReference>
<dbReference type="InterPro" id="IPR013763">
    <property type="entry name" value="Cyclin-like_dom"/>
</dbReference>
<keyword evidence="2 4" id="KW-0195">Cyclin</keyword>
<dbReference type="InterPro" id="IPR006671">
    <property type="entry name" value="Cyclin_N"/>
</dbReference>
<evidence type="ECO:0000256" key="2">
    <source>
        <dbReference type="ARBA" id="ARBA00023127"/>
    </source>
</evidence>
<keyword evidence="8" id="KW-1185">Reference proteome</keyword>
<accession>A0ABR2MF53</accession>
<evidence type="ECO:0000259" key="5">
    <source>
        <dbReference type="SMART" id="SM00385"/>
    </source>
</evidence>
<keyword evidence="3" id="KW-0131">Cell cycle</keyword>
<dbReference type="InterPro" id="IPR039361">
    <property type="entry name" value="Cyclin"/>
</dbReference>
<dbReference type="Pfam" id="PF00134">
    <property type="entry name" value="Cyclin_N"/>
    <property type="match status" value="1"/>
</dbReference>
<dbReference type="CDD" id="cd20543">
    <property type="entry name" value="CYCLIN_AtCycD-like_rpt1"/>
    <property type="match status" value="1"/>
</dbReference>
<reference evidence="7 8" key="1">
    <citation type="journal article" date="2022" name="Nat. Plants">
        <title>Genomes of leafy and leafless Platanthera orchids illuminate the evolution of mycoheterotrophy.</title>
        <authorList>
            <person name="Li M.H."/>
            <person name="Liu K.W."/>
            <person name="Li Z."/>
            <person name="Lu H.C."/>
            <person name="Ye Q.L."/>
            <person name="Zhang D."/>
            <person name="Wang J.Y."/>
            <person name="Li Y.F."/>
            <person name="Zhong Z.M."/>
            <person name="Liu X."/>
            <person name="Yu X."/>
            <person name="Liu D.K."/>
            <person name="Tu X.D."/>
            <person name="Liu B."/>
            <person name="Hao Y."/>
            <person name="Liao X.Y."/>
            <person name="Jiang Y.T."/>
            <person name="Sun W.H."/>
            <person name="Chen J."/>
            <person name="Chen Y.Q."/>
            <person name="Ai Y."/>
            <person name="Zhai J.W."/>
            <person name="Wu S.S."/>
            <person name="Zhou Z."/>
            <person name="Hsiao Y.Y."/>
            <person name="Wu W.L."/>
            <person name="Chen Y.Y."/>
            <person name="Lin Y.F."/>
            <person name="Hsu J.L."/>
            <person name="Li C.Y."/>
            <person name="Wang Z.W."/>
            <person name="Zhao X."/>
            <person name="Zhong W.Y."/>
            <person name="Ma X.K."/>
            <person name="Ma L."/>
            <person name="Huang J."/>
            <person name="Chen G.Z."/>
            <person name="Huang M.Z."/>
            <person name="Huang L."/>
            <person name="Peng D.H."/>
            <person name="Luo Y.B."/>
            <person name="Zou S.Q."/>
            <person name="Chen S.P."/>
            <person name="Lan S."/>
            <person name="Tsai W.C."/>
            <person name="Van de Peer Y."/>
            <person name="Liu Z.J."/>
        </authorList>
    </citation>
    <scope>NUCLEOTIDE SEQUENCE [LARGE SCALE GENOMIC DNA]</scope>
    <source>
        <strain evidence="7">Lor288</strain>
    </source>
</reference>
<dbReference type="PANTHER" id="PTHR10177">
    <property type="entry name" value="CYCLINS"/>
    <property type="match status" value="1"/>
</dbReference>
<dbReference type="Gene3D" id="1.10.472.10">
    <property type="entry name" value="Cyclin-like"/>
    <property type="match status" value="2"/>
</dbReference>
<evidence type="ECO:0000259" key="6">
    <source>
        <dbReference type="SMART" id="SM01332"/>
    </source>
</evidence>
<gene>
    <name evidence="7" type="primary">CYCD1-1</name>
    <name evidence="7" type="ORF">KSP40_PGU011327</name>
</gene>
<comment type="caution">
    <text evidence="7">The sequence shown here is derived from an EMBL/GenBank/DDBJ whole genome shotgun (WGS) entry which is preliminary data.</text>
</comment>
<evidence type="ECO:0000313" key="7">
    <source>
        <dbReference type="EMBL" id="KAK8962770.1"/>
    </source>
</evidence>
<feature type="domain" description="Cyclin-like" evidence="5">
    <location>
        <begin position="25"/>
        <end position="126"/>
    </location>
</feature>
<dbReference type="InterPro" id="IPR036915">
    <property type="entry name" value="Cyclin-like_sf"/>
</dbReference>
<sequence>MPNYDYLFPFHPRSLHSTVRQDCINWILKAVTDFYHFRPATAYLSVIYLDRFLSASSLPVTIKMQAVQKQAGHGGWPMQLLSVACLSIAAKMEETDVPLLLDLQILEPKFVFEPKTIARMELALMAALRWRMRSITPFDFLPHFAAIVSPCIVSSSPALFSRAGDLIVSTRRVVDFLKFRPSAIAAAAVLCVAEELFGYSSGDDSDCLGCFSAWVSKVFLRQDVLGTCCQLMNQYMIDTCPAARSKPSCYVRRPRSPVGVLDAAACGSCDSQKSSGDAVITAMAGHRNGREFSAPRVQSKQT</sequence>
<dbReference type="SMART" id="SM00385">
    <property type="entry name" value="CYCLIN"/>
    <property type="match status" value="1"/>
</dbReference>
<proteinExistence type="inferred from homology"/>
<feature type="domain" description="Cyclin C-terminal" evidence="6">
    <location>
        <begin position="135"/>
        <end position="269"/>
    </location>
</feature>
<protein>
    <submittedName>
        <fullName evidence="7">Cyclin-D1-1</fullName>
    </submittedName>
</protein>
<dbReference type="EMBL" id="JBBWWR010000008">
    <property type="protein sequence ID" value="KAK8962770.1"/>
    <property type="molecule type" value="Genomic_DNA"/>
</dbReference>
<evidence type="ECO:0000256" key="3">
    <source>
        <dbReference type="ARBA" id="ARBA00023306"/>
    </source>
</evidence>
<dbReference type="SMART" id="SM01332">
    <property type="entry name" value="Cyclin_C"/>
    <property type="match status" value="1"/>
</dbReference>
<dbReference type="Pfam" id="PF02984">
    <property type="entry name" value="Cyclin_C"/>
    <property type="match status" value="1"/>
</dbReference>
<organism evidence="7 8">
    <name type="scientific">Platanthera guangdongensis</name>
    <dbReference type="NCBI Taxonomy" id="2320717"/>
    <lineage>
        <taxon>Eukaryota</taxon>
        <taxon>Viridiplantae</taxon>
        <taxon>Streptophyta</taxon>
        <taxon>Embryophyta</taxon>
        <taxon>Tracheophyta</taxon>
        <taxon>Spermatophyta</taxon>
        <taxon>Magnoliopsida</taxon>
        <taxon>Liliopsida</taxon>
        <taxon>Asparagales</taxon>
        <taxon>Orchidaceae</taxon>
        <taxon>Orchidoideae</taxon>
        <taxon>Orchideae</taxon>
        <taxon>Orchidinae</taxon>
        <taxon>Platanthera</taxon>
    </lineage>
</organism>
<dbReference type="Proteomes" id="UP001412067">
    <property type="component" value="Unassembled WGS sequence"/>
</dbReference>
<dbReference type="SUPFAM" id="SSF47954">
    <property type="entry name" value="Cyclin-like"/>
    <property type="match status" value="2"/>
</dbReference>